<dbReference type="SUPFAM" id="SSF141488">
    <property type="entry name" value="YdhA-like"/>
    <property type="match status" value="1"/>
</dbReference>
<gene>
    <name evidence="8" type="ordered locus">swp_0253</name>
</gene>
<dbReference type="PANTHER" id="PTHR37549">
    <property type="entry name" value="LIPOPROTEIN LPRI"/>
    <property type="match status" value="1"/>
</dbReference>
<feature type="signal peptide" evidence="5">
    <location>
        <begin position="1"/>
        <end position="19"/>
    </location>
</feature>
<dbReference type="Gene3D" id="2.40.128.200">
    <property type="match status" value="1"/>
</dbReference>
<dbReference type="InterPro" id="IPR009739">
    <property type="entry name" value="LprI-like_N"/>
</dbReference>
<dbReference type="Pfam" id="PF09864">
    <property type="entry name" value="MliC"/>
    <property type="match status" value="1"/>
</dbReference>
<proteinExistence type="predicted"/>
<dbReference type="InterPro" id="IPR052755">
    <property type="entry name" value="Lysozyme_Inhibitor_LprI"/>
</dbReference>
<dbReference type="HOGENOM" id="CLU_098273_0_0_6"/>
<name>B8CHG7_SHEPW</name>
<organism evidence="8 9">
    <name type="scientific">Shewanella piezotolerans (strain WP3 / JCM 13877)</name>
    <dbReference type="NCBI Taxonomy" id="225849"/>
    <lineage>
        <taxon>Bacteria</taxon>
        <taxon>Pseudomonadati</taxon>
        <taxon>Pseudomonadota</taxon>
        <taxon>Gammaproteobacteria</taxon>
        <taxon>Alteromonadales</taxon>
        <taxon>Shewanellaceae</taxon>
        <taxon>Shewanella</taxon>
    </lineage>
</organism>
<dbReference type="KEGG" id="swp:swp_0253"/>
<dbReference type="Proteomes" id="UP000000753">
    <property type="component" value="Chromosome"/>
</dbReference>
<dbReference type="EMBL" id="CP000472">
    <property type="protein sequence ID" value="ACJ27093.1"/>
    <property type="molecule type" value="Genomic_DNA"/>
</dbReference>
<evidence type="ECO:0000313" key="9">
    <source>
        <dbReference type="Proteomes" id="UP000000753"/>
    </source>
</evidence>
<dbReference type="InterPro" id="IPR036328">
    <property type="entry name" value="MliC_sf"/>
</dbReference>
<dbReference type="Gene3D" id="1.20.1270.180">
    <property type="match status" value="1"/>
</dbReference>
<keyword evidence="2" id="KW-0472">Membrane</keyword>
<evidence type="ECO:0000313" key="8">
    <source>
        <dbReference type="EMBL" id="ACJ27093.1"/>
    </source>
</evidence>
<dbReference type="eggNOG" id="COG4461">
    <property type="taxonomic scope" value="Bacteria"/>
</dbReference>
<dbReference type="STRING" id="225849.swp_0253"/>
<feature type="chain" id="PRO_5002869929" evidence="5">
    <location>
        <begin position="20"/>
        <end position="189"/>
    </location>
</feature>
<sequence>MPQPQWLVLAIFLSLPALAASPSFDCNKASGSVETLICNDAELATLDRQLAQVYHQALPKIPAAQQPKATQRGWIKGRNDCWKSVDVRQCTALSYQSRIIGLQIQSGLIEVSASVVFDCDEFPQITAVYYSQLDPVTAVFRFNDQQLIASYVSSGSGAKYQGQNFEFWEHHGEASIRYFDTSTKCEIRK</sequence>
<reference evidence="8 9" key="1">
    <citation type="journal article" date="2008" name="PLoS ONE">
        <title>Environmental adaptation: genomic analysis of the piezotolerant and psychrotolerant deep-sea iron reducing bacterium Shewanella piezotolerans WP3.</title>
        <authorList>
            <person name="Wang F."/>
            <person name="Wang J."/>
            <person name="Jian H."/>
            <person name="Zhang B."/>
            <person name="Li S."/>
            <person name="Wang F."/>
            <person name="Zeng X."/>
            <person name="Gao L."/>
            <person name="Bartlett D.H."/>
            <person name="Yu J."/>
            <person name="Hu S."/>
            <person name="Xiao X."/>
        </authorList>
    </citation>
    <scope>NUCLEOTIDE SEQUENCE [LARGE SCALE GENOMIC DNA]</scope>
    <source>
        <strain evidence="9">WP3 / JCM 13877</strain>
    </source>
</reference>
<evidence type="ECO:0000259" key="7">
    <source>
        <dbReference type="Pfam" id="PF09864"/>
    </source>
</evidence>
<evidence type="ECO:0000256" key="5">
    <source>
        <dbReference type="SAM" id="SignalP"/>
    </source>
</evidence>
<dbReference type="InterPro" id="IPR018660">
    <property type="entry name" value="MliC"/>
</dbReference>
<evidence type="ECO:0000259" key="6">
    <source>
        <dbReference type="Pfam" id="PF07007"/>
    </source>
</evidence>
<dbReference type="RefSeq" id="WP_020910476.1">
    <property type="nucleotide sequence ID" value="NC_011566.1"/>
</dbReference>
<keyword evidence="3" id="KW-0564">Palmitate</keyword>
<keyword evidence="9" id="KW-1185">Reference proteome</keyword>
<keyword evidence="1 5" id="KW-0732">Signal</keyword>
<feature type="domain" description="Lysozyme inhibitor LprI-like N-terminal" evidence="6">
    <location>
        <begin position="26"/>
        <end position="93"/>
    </location>
</feature>
<dbReference type="Pfam" id="PF07007">
    <property type="entry name" value="LprI"/>
    <property type="match status" value="1"/>
</dbReference>
<dbReference type="AlphaFoldDB" id="B8CHG7"/>
<evidence type="ECO:0000256" key="1">
    <source>
        <dbReference type="ARBA" id="ARBA00022729"/>
    </source>
</evidence>
<dbReference type="PANTHER" id="PTHR37549:SF1">
    <property type="entry name" value="LIPOPROTEIN LPRI"/>
    <property type="match status" value="1"/>
</dbReference>
<dbReference type="GO" id="GO:0005576">
    <property type="term" value="C:extracellular region"/>
    <property type="evidence" value="ECO:0007669"/>
    <property type="project" value="TreeGrafter"/>
</dbReference>
<protein>
    <submittedName>
        <fullName evidence="8">Lipoprotein, putative</fullName>
    </submittedName>
</protein>
<evidence type="ECO:0000256" key="3">
    <source>
        <dbReference type="ARBA" id="ARBA00023139"/>
    </source>
</evidence>
<keyword evidence="4 8" id="KW-0449">Lipoprotein</keyword>
<feature type="domain" description="C-type lysozyme inhibitor" evidence="7">
    <location>
        <begin position="117"/>
        <end position="182"/>
    </location>
</feature>
<dbReference type="OrthoDB" id="5565855at2"/>
<evidence type="ECO:0000256" key="2">
    <source>
        <dbReference type="ARBA" id="ARBA00023136"/>
    </source>
</evidence>
<evidence type="ECO:0000256" key="4">
    <source>
        <dbReference type="ARBA" id="ARBA00023288"/>
    </source>
</evidence>
<accession>B8CHG7</accession>